<dbReference type="Pfam" id="PF12779">
    <property type="entry name" value="WXXGXW"/>
    <property type="match status" value="2"/>
</dbReference>
<organism evidence="2 3">
    <name type="scientific">Spirosoma pollinicola</name>
    <dbReference type="NCBI Taxonomy" id="2057025"/>
    <lineage>
        <taxon>Bacteria</taxon>
        <taxon>Pseudomonadati</taxon>
        <taxon>Bacteroidota</taxon>
        <taxon>Cytophagia</taxon>
        <taxon>Cytophagales</taxon>
        <taxon>Cytophagaceae</taxon>
        <taxon>Spirosoma</taxon>
    </lineage>
</organism>
<sequence length="100" mass="11390">MKKQARLLVLAGLLLPALLSACTATATTTVQGPPPARVEVIPVAPSVRHVWIPGHYVRRGRNYIWVNGYYQVAPARYRAWAPGYWRQSRRGPVWVEGRWR</sequence>
<evidence type="ECO:0000313" key="3">
    <source>
        <dbReference type="Proteomes" id="UP000232883"/>
    </source>
</evidence>
<dbReference type="AlphaFoldDB" id="A0A2K8Z594"/>
<keyword evidence="3" id="KW-1185">Reference proteome</keyword>
<dbReference type="EMBL" id="CP025096">
    <property type="protein sequence ID" value="AUD05031.1"/>
    <property type="molecule type" value="Genomic_DNA"/>
</dbReference>
<evidence type="ECO:0000313" key="2">
    <source>
        <dbReference type="EMBL" id="AUD05031.1"/>
    </source>
</evidence>
<dbReference type="PROSITE" id="PS51257">
    <property type="entry name" value="PROKAR_LIPOPROTEIN"/>
    <property type="match status" value="1"/>
</dbReference>
<name>A0A2K8Z594_9BACT</name>
<dbReference type="KEGG" id="spir:CWM47_26190"/>
<accession>A0A2K8Z594</accession>
<dbReference type="OrthoDB" id="958806at2"/>
<evidence type="ECO:0008006" key="4">
    <source>
        <dbReference type="Google" id="ProtNLM"/>
    </source>
</evidence>
<feature type="chain" id="PRO_5014991997" description="BcpO-related WXXGXW repeat protein" evidence="1">
    <location>
        <begin position="27"/>
        <end position="100"/>
    </location>
</feature>
<proteinExistence type="predicted"/>
<dbReference type="Proteomes" id="UP000232883">
    <property type="component" value="Chromosome"/>
</dbReference>
<protein>
    <recommendedName>
        <fullName evidence="4">BcpO-related WXXGXW repeat protein</fullName>
    </recommendedName>
</protein>
<gene>
    <name evidence="2" type="ORF">CWM47_26190</name>
</gene>
<keyword evidence="1" id="KW-0732">Signal</keyword>
<dbReference type="RefSeq" id="WP_100991422.1">
    <property type="nucleotide sequence ID" value="NZ_CP025096.1"/>
</dbReference>
<dbReference type="InterPro" id="IPR024447">
    <property type="entry name" value="YXWGXW_rpt"/>
</dbReference>
<reference evidence="2 3" key="1">
    <citation type="submission" date="2017-11" db="EMBL/GenBank/DDBJ databases">
        <title>Taxonomic description and genome sequences of Spirosoma HA7 sp. nov., isolated from pollen microhabitat of Corylus avellana.</title>
        <authorList>
            <person name="Ambika Manirajan B."/>
            <person name="Suarez C."/>
            <person name="Ratering S."/>
            <person name="Geissler-Plaum R."/>
            <person name="Cardinale M."/>
            <person name="Sylvia S."/>
        </authorList>
    </citation>
    <scope>NUCLEOTIDE SEQUENCE [LARGE SCALE GENOMIC DNA]</scope>
    <source>
        <strain evidence="2 3">HA7</strain>
    </source>
</reference>
<evidence type="ECO:0000256" key="1">
    <source>
        <dbReference type="SAM" id="SignalP"/>
    </source>
</evidence>
<feature type="signal peptide" evidence="1">
    <location>
        <begin position="1"/>
        <end position="26"/>
    </location>
</feature>